<evidence type="ECO:0000256" key="11">
    <source>
        <dbReference type="ARBA" id="ARBA00022908"/>
    </source>
</evidence>
<dbReference type="GO" id="GO:0004519">
    <property type="term" value="F:endonuclease activity"/>
    <property type="evidence" value="ECO:0007669"/>
    <property type="project" value="UniProtKB-KW"/>
</dbReference>
<gene>
    <name evidence="19" type="primary">AlNc14C253G9675</name>
    <name evidence="20" type="synonym">AlNc14C367G11066</name>
    <name evidence="19" type="ORF">ALNC14_108310</name>
    <name evidence="20" type="ORF">ALNC14_125130</name>
</gene>
<keyword evidence="3" id="KW-0645">Protease</keyword>
<dbReference type="EMBL" id="FR824298">
    <property type="protein sequence ID" value="CCA24687.1"/>
    <property type="molecule type" value="Genomic_DNA"/>
</dbReference>
<keyword evidence="9" id="KW-0067">ATP-binding</keyword>
<keyword evidence="13" id="KW-0548">Nucleotidyltransferase</keyword>
<keyword evidence="8" id="KW-0378">Hydrolase</keyword>
<evidence type="ECO:0000259" key="18">
    <source>
        <dbReference type="PROSITE" id="PS50994"/>
    </source>
</evidence>
<keyword evidence="15" id="KW-0233">DNA recombination</keyword>
<keyword evidence="10" id="KW-0460">Magnesium</keyword>
<sequence>MSIGVNPQSLIRNASTASKAWEILRSFHLRRNIHNRIQKKKELHQFKLVKNGDIMHHSQNFDYLCLSMEALGDGISEDEKLVILLGSLSDEYDQISKIIGDIQGIDILQAKDMLRREFEGLQRREAYEVALRATKYKNKTPHKEWKGVKTFRKKVNIRCLHCNKVGHMKYDCWKLNNPTKEKSEHAFSSYEDNQCGWILDSGASSPISFNEKDFSQLRSMKNHVSISIANGEKLERIGIGNIHSALANGKNIRVENVLYVPKLDKGLLSSNCEISSETSKIISIERNGKTFLLHGTIYENTLTTSEQLTQEASEEIWHAKLGHISKQRMDNARKCVTGYNIDAIQSSLDEDNVLREGCLDGKSFVKPFPQTTYRKIKTKATLELVHNDVMGPMRTKSHGGSMYIISFIDDYSRYVEVYFLKSKTEAVDSMIHYKALMENQIGTTMKSIRTDNGTGYINKTFGEICLKNGIRHQTTIPSSPQQNELTEG</sequence>
<evidence type="ECO:0000313" key="19">
    <source>
        <dbReference type="EMBL" id="CCA24687.1"/>
    </source>
</evidence>
<dbReference type="InterPro" id="IPR001878">
    <property type="entry name" value="Znf_CCHC"/>
</dbReference>
<keyword evidence="2" id="KW-1188">Viral release from host cell</keyword>
<keyword evidence="11" id="KW-0229">DNA integration</keyword>
<evidence type="ECO:0000256" key="2">
    <source>
        <dbReference type="ARBA" id="ARBA00022612"/>
    </source>
</evidence>
<name>F0WTJ6_9STRA</name>
<evidence type="ECO:0000313" key="20">
    <source>
        <dbReference type="EMBL" id="CCA26369.1"/>
    </source>
</evidence>
<proteinExistence type="predicted"/>
<dbReference type="InterPro" id="IPR039537">
    <property type="entry name" value="Retrotran_Ty1/copia-like"/>
</dbReference>
<dbReference type="GO" id="GO:0003887">
    <property type="term" value="F:DNA-directed DNA polymerase activity"/>
    <property type="evidence" value="ECO:0007669"/>
    <property type="project" value="UniProtKB-KW"/>
</dbReference>
<keyword evidence="12" id="KW-0695">RNA-directed DNA polymerase</keyword>
<protein>
    <submittedName>
        <fullName evidence="19">Putative polyprotein</fullName>
    </submittedName>
</protein>
<keyword evidence="14" id="KW-0917">Virion maturation</keyword>
<dbReference type="Pfam" id="PF14223">
    <property type="entry name" value="Retrotran_gag_2"/>
    <property type="match status" value="1"/>
</dbReference>
<dbReference type="PANTHER" id="PTHR42648:SF11">
    <property type="entry name" value="TRANSPOSON TY4-P GAG-POL POLYPROTEIN"/>
    <property type="match status" value="1"/>
</dbReference>
<evidence type="ECO:0000256" key="7">
    <source>
        <dbReference type="ARBA" id="ARBA00022759"/>
    </source>
</evidence>
<dbReference type="Pfam" id="PF22936">
    <property type="entry name" value="Pol_BBD"/>
    <property type="match status" value="1"/>
</dbReference>
<keyword evidence="13" id="KW-0808">Transferase</keyword>
<comment type="function">
    <text evidence="1">The aspartyl protease (PR) mediates the proteolytic cleavages of the Gag and Gag-Pol polyproteins after assembly of the VLP.</text>
</comment>
<dbReference type="Pfam" id="PF00665">
    <property type="entry name" value="rve"/>
    <property type="match status" value="1"/>
</dbReference>
<organism evidence="19">
    <name type="scientific">Albugo laibachii Nc14</name>
    <dbReference type="NCBI Taxonomy" id="890382"/>
    <lineage>
        <taxon>Eukaryota</taxon>
        <taxon>Sar</taxon>
        <taxon>Stramenopiles</taxon>
        <taxon>Oomycota</taxon>
        <taxon>Peronosporomycetes</taxon>
        <taxon>Albuginales</taxon>
        <taxon>Albuginaceae</taxon>
        <taxon>Albugo</taxon>
    </lineage>
</organism>
<dbReference type="GO" id="GO:0005524">
    <property type="term" value="F:ATP binding"/>
    <property type="evidence" value="ECO:0007669"/>
    <property type="project" value="UniProtKB-KW"/>
</dbReference>
<evidence type="ECO:0000256" key="9">
    <source>
        <dbReference type="ARBA" id="ARBA00022840"/>
    </source>
</evidence>
<keyword evidence="16" id="KW-0862">Zinc</keyword>
<keyword evidence="5" id="KW-0479">Metal-binding</keyword>
<evidence type="ECO:0000256" key="6">
    <source>
        <dbReference type="ARBA" id="ARBA00022741"/>
    </source>
</evidence>
<keyword evidence="13" id="KW-0239">DNA-directed DNA polymerase</keyword>
<evidence type="ECO:0000256" key="5">
    <source>
        <dbReference type="ARBA" id="ARBA00022723"/>
    </source>
</evidence>
<dbReference type="GO" id="GO:0003676">
    <property type="term" value="F:nucleic acid binding"/>
    <property type="evidence" value="ECO:0007669"/>
    <property type="project" value="InterPro"/>
</dbReference>
<evidence type="ECO:0000256" key="3">
    <source>
        <dbReference type="ARBA" id="ARBA00022670"/>
    </source>
</evidence>
<dbReference type="GO" id="GO:0003964">
    <property type="term" value="F:RNA-directed DNA polymerase activity"/>
    <property type="evidence" value="ECO:0007669"/>
    <property type="project" value="UniProtKB-KW"/>
</dbReference>
<dbReference type="InterPro" id="IPR012337">
    <property type="entry name" value="RNaseH-like_sf"/>
</dbReference>
<dbReference type="EMBL" id="FR824412">
    <property type="protein sequence ID" value="CCA26369.1"/>
    <property type="molecule type" value="Genomic_DNA"/>
</dbReference>
<dbReference type="InterPro" id="IPR001584">
    <property type="entry name" value="Integrase_cat-core"/>
</dbReference>
<dbReference type="HOGENOM" id="CLU_001650_11_7_1"/>
<evidence type="ECO:0000256" key="14">
    <source>
        <dbReference type="ARBA" id="ARBA00023113"/>
    </source>
</evidence>
<dbReference type="SUPFAM" id="SSF53098">
    <property type="entry name" value="Ribonuclease H-like"/>
    <property type="match status" value="1"/>
</dbReference>
<keyword evidence="7" id="KW-0255">Endonuclease</keyword>
<dbReference type="Gene3D" id="3.30.420.10">
    <property type="entry name" value="Ribonuclease H-like superfamily/Ribonuclease H"/>
    <property type="match status" value="1"/>
</dbReference>
<dbReference type="InterPro" id="IPR036397">
    <property type="entry name" value="RNaseH_sf"/>
</dbReference>
<dbReference type="GO" id="GO:0015074">
    <property type="term" value="P:DNA integration"/>
    <property type="evidence" value="ECO:0007669"/>
    <property type="project" value="UniProtKB-KW"/>
</dbReference>
<dbReference type="GO" id="GO:0008233">
    <property type="term" value="F:peptidase activity"/>
    <property type="evidence" value="ECO:0007669"/>
    <property type="project" value="UniProtKB-KW"/>
</dbReference>
<keyword evidence="16" id="KW-0863">Zinc-finger</keyword>
<evidence type="ECO:0000256" key="10">
    <source>
        <dbReference type="ARBA" id="ARBA00022842"/>
    </source>
</evidence>
<keyword evidence="4" id="KW-0540">Nuclease</keyword>
<dbReference type="PANTHER" id="PTHR42648">
    <property type="entry name" value="TRANSPOSASE, PUTATIVE-RELATED"/>
    <property type="match status" value="1"/>
</dbReference>
<evidence type="ECO:0000256" key="4">
    <source>
        <dbReference type="ARBA" id="ARBA00022722"/>
    </source>
</evidence>
<keyword evidence="6" id="KW-0547">Nucleotide-binding</keyword>
<evidence type="ECO:0000256" key="15">
    <source>
        <dbReference type="ARBA" id="ARBA00023172"/>
    </source>
</evidence>
<dbReference type="GO" id="GO:0008270">
    <property type="term" value="F:zinc ion binding"/>
    <property type="evidence" value="ECO:0007669"/>
    <property type="project" value="UniProtKB-KW"/>
</dbReference>
<evidence type="ECO:0000256" key="12">
    <source>
        <dbReference type="ARBA" id="ARBA00022918"/>
    </source>
</evidence>
<feature type="domain" description="CCHC-type" evidence="17">
    <location>
        <begin position="158"/>
        <end position="172"/>
    </location>
</feature>
<evidence type="ECO:0000256" key="16">
    <source>
        <dbReference type="PROSITE-ProRule" id="PRU00047"/>
    </source>
</evidence>
<feature type="domain" description="Integrase catalytic" evidence="18">
    <location>
        <begin position="365"/>
        <end position="488"/>
    </location>
</feature>
<evidence type="ECO:0000256" key="13">
    <source>
        <dbReference type="ARBA" id="ARBA00022932"/>
    </source>
</evidence>
<reference evidence="19" key="1">
    <citation type="journal article" date="2011" name="PLoS Biol.">
        <title>Gene gain and loss during evolution of obligate parasitism in the white rust pathogen of Arabidopsis thaliana.</title>
        <authorList>
            <person name="Kemen E."/>
            <person name="Gardiner A."/>
            <person name="Schultz-Larsen T."/>
            <person name="Kemen A.C."/>
            <person name="Balmuth A.L."/>
            <person name="Robert-Seilaniantz A."/>
            <person name="Bailey K."/>
            <person name="Holub E."/>
            <person name="Studholme D.J."/>
            <person name="Maclean D."/>
            <person name="Jones J.D."/>
        </authorList>
    </citation>
    <scope>NUCLEOTIDE SEQUENCE</scope>
</reference>
<accession>F0WTJ6</accession>
<dbReference type="GO" id="GO:0006310">
    <property type="term" value="P:DNA recombination"/>
    <property type="evidence" value="ECO:0007669"/>
    <property type="project" value="UniProtKB-KW"/>
</dbReference>
<dbReference type="InterPro" id="IPR054722">
    <property type="entry name" value="PolX-like_BBD"/>
</dbReference>
<dbReference type="AlphaFoldDB" id="F0WTJ6"/>
<evidence type="ECO:0000259" key="17">
    <source>
        <dbReference type="PROSITE" id="PS50158"/>
    </source>
</evidence>
<evidence type="ECO:0000256" key="1">
    <source>
        <dbReference type="ARBA" id="ARBA00002180"/>
    </source>
</evidence>
<reference evidence="19" key="2">
    <citation type="submission" date="2011-02" db="EMBL/GenBank/DDBJ databases">
        <authorList>
            <person name="MacLean D."/>
        </authorList>
    </citation>
    <scope>NUCLEOTIDE SEQUENCE</scope>
</reference>
<dbReference type="PROSITE" id="PS50158">
    <property type="entry name" value="ZF_CCHC"/>
    <property type="match status" value="1"/>
</dbReference>
<dbReference type="PROSITE" id="PS50994">
    <property type="entry name" value="INTEGRASE"/>
    <property type="match status" value="1"/>
</dbReference>
<evidence type="ECO:0000256" key="8">
    <source>
        <dbReference type="ARBA" id="ARBA00022801"/>
    </source>
</evidence>
<dbReference type="GO" id="GO:0006508">
    <property type="term" value="P:proteolysis"/>
    <property type="evidence" value="ECO:0007669"/>
    <property type="project" value="UniProtKB-KW"/>
</dbReference>